<keyword evidence="2" id="KW-1185">Reference proteome</keyword>
<proteinExistence type="predicted"/>
<protein>
    <submittedName>
        <fullName evidence="1">Uncharacterized protein</fullName>
    </submittedName>
</protein>
<dbReference type="AlphaFoldDB" id="A0A1G5BBP4"/>
<evidence type="ECO:0000313" key="1">
    <source>
        <dbReference type="EMBL" id="SCX87536.1"/>
    </source>
</evidence>
<evidence type="ECO:0000313" key="2">
    <source>
        <dbReference type="Proteomes" id="UP000183047"/>
    </source>
</evidence>
<dbReference type="Proteomes" id="UP000183047">
    <property type="component" value="Unassembled WGS sequence"/>
</dbReference>
<dbReference type="EMBL" id="FMUR01000004">
    <property type="protein sequence ID" value="SCX87536.1"/>
    <property type="molecule type" value="Genomic_DNA"/>
</dbReference>
<dbReference type="OrthoDB" id="2004763at2"/>
<accession>A0A1G5BBP4</accession>
<organism evidence="1 2">
    <name type="scientific">Butyrivibrio hungatei</name>
    <dbReference type="NCBI Taxonomy" id="185008"/>
    <lineage>
        <taxon>Bacteria</taxon>
        <taxon>Bacillati</taxon>
        <taxon>Bacillota</taxon>
        <taxon>Clostridia</taxon>
        <taxon>Lachnospirales</taxon>
        <taxon>Lachnospiraceae</taxon>
        <taxon>Butyrivibrio</taxon>
    </lineage>
</organism>
<reference evidence="2" key="1">
    <citation type="submission" date="2016-10" db="EMBL/GenBank/DDBJ databases">
        <authorList>
            <person name="Varghese N."/>
            <person name="Submissions S."/>
        </authorList>
    </citation>
    <scope>NUCLEOTIDE SEQUENCE [LARGE SCALE GENOMIC DNA]</scope>
    <source>
        <strain evidence="2">XBD2006</strain>
    </source>
</reference>
<sequence>MAENKVFMDTGIFTGIVEDMRGAAAELAITDSPLAGAEAFCGITGGCKMYNILEEMYRTDYFYNKVASVSLPNALFKVRDGMIAVDHAASESLTVNIAHGNIGGTKK</sequence>
<name>A0A1G5BBP4_9FIRM</name>
<gene>
    <name evidence="1" type="ORF">SAMN02910451_00637</name>
</gene>
<dbReference type="RefSeq" id="WP_074461405.1">
    <property type="nucleotide sequence ID" value="NZ_FMUR01000004.1"/>
</dbReference>